<dbReference type="EMBL" id="JBHRYF010000008">
    <property type="protein sequence ID" value="MFC3660499.1"/>
    <property type="molecule type" value="Genomic_DNA"/>
</dbReference>
<evidence type="ECO:0000256" key="1">
    <source>
        <dbReference type="SAM" id="MobiDB-lite"/>
    </source>
</evidence>
<evidence type="ECO:0000313" key="4">
    <source>
        <dbReference type="Proteomes" id="UP001595724"/>
    </source>
</evidence>
<evidence type="ECO:0000313" key="3">
    <source>
        <dbReference type="EMBL" id="MFC3660499.1"/>
    </source>
</evidence>
<comment type="caution">
    <text evidence="3">The sequence shown here is derived from an EMBL/GenBank/DDBJ whole genome shotgun (WGS) entry which is preliminary data.</text>
</comment>
<dbReference type="Proteomes" id="UP001595724">
    <property type="component" value="Unassembled WGS sequence"/>
</dbReference>
<keyword evidence="4" id="KW-1185">Reference proteome</keyword>
<protein>
    <recommendedName>
        <fullName evidence="5">Secreted protein</fullName>
    </recommendedName>
</protein>
<organism evidence="3 4">
    <name type="scientific">Luteimonas notoginsengisoli</name>
    <dbReference type="NCBI Taxonomy" id="1578200"/>
    <lineage>
        <taxon>Bacteria</taxon>
        <taxon>Pseudomonadati</taxon>
        <taxon>Pseudomonadota</taxon>
        <taxon>Gammaproteobacteria</taxon>
        <taxon>Lysobacterales</taxon>
        <taxon>Lysobacteraceae</taxon>
        <taxon>Luteimonas</taxon>
    </lineage>
</organism>
<keyword evidence="2" id="KW-0732">Signal</keyword>
<dbReference type="PROSITE" id="PS51257">
    <property type="entry name" value="PROKAR_LIPOPROTEIN"/>
    <property type="match status" value="1"/>
</dbReference>
<evidence type="ECO:0008006" key="5">
    <source>
        <dbReference type="Google" id="ProtNLM"/>
    </source>
</evidence>
<feature type="region of interest" description="Disordered" evidence="1">
    <location>
        <begin position="68"/>
        <end position="88"/>
    </location>
</feature>
<evidence type="ECO:0000256" key="2">
    <source>
        <dbReference type="SAM" id="SignalP"/>
    </source>
</evidence>
<proteinExistence type="predicted"/>
<gene>
    <name evidence="3" type="ORF">ACFOM9_10515</name>
</gene>
<feature type="chain" id="PRO_5046673504" description="Secreted protein" evidence="2">
    <location>
        <begin position="19"/>
        <end position="88"/>
    </location>
</feature>
<reference evidence="4" key="1">
    <citation type="journal article" date="2019" name="Int. J. Syst. Evol. Microbiol.">
        <title>The Global Catalogue of Microorganisms (GCM) 10K type strain sequencing project: providing services to taxonomists for standard genome sequencing and annotation.</title>
        <authorList>
            <consortium name="The Broad Institute Genomics Platform"/>
            <consortium name="The Broad Institute Genome Sequencing Center for Infectious Disease"/>
            <person name="Wu L."/>
            <person name="Ma J."/>
        </authorList>
    </citation>
    <scope>NUCLEOTIDE SEQUENCE [LARGE SCALE GENOMIC DNA]</scope>
    <source>
        <strain evidence="4">KCTC 42211</strain>
    </source>
</reference>
<sequence>MKNVATATFVLTSALALAACDVDQTQEGALPDVEVTAKGGQLPAYDVETAEVDVKTETVPVEVPKIEVEMPNDPDSKVTDETDSAAKD</sequence>
<dbReference type="RefSeq" id="WP_386710044.1">
    <property type="nucleotide sequence ID" value="NZ_JBHRYF010000008.1"/>
</dbReference>
<feature type="signal peptide" evidence="2">
    <location>
        <begin position="1"/>
        <end position="18"/>
    </location>
</feature>
<accession>A0ABV7UXB1</accession>
<name>A0ABV7UXB1_9GAMM</name>